<dbReference type="GO" id="GO:0005737">
    <property type="term" value="C:cytoplasm"/>
    <property type="evidence" value="ECO:0007669"/>
    <property type="project" value="UniProtKB-SubCell"/>
</dbReference>
<keyword evidence="5 6" id="KW-0949">S-adenosyl-L-methionine</keyword>
<dbReference type="OrthoDB" id="9809084at2"/>
<evidence type="ECO:0000256" key="6">
    <source>
        <dbReference type="HAMAP-Rule" id="MF_01877"/>
    </source>
</evidence>
<evidence type="ECO:0000313" key="9">
    <source>
        <dbReference type="Proteomes" id="UP000217289"/>
    </source>
</evidence>
<dbReference type="PANTHER" id="PTHR46111:SF1">
    <property type="entry name" value="RIBOSOMAL RNA SMALL SUBUNIT METHYLTRANSFERASE I"/>
    <property type="match status" value="1"/>
</dbReference>
<dbReference type="RefSeq" id="WP_095981441.1">
    <property type="nucleotide sequence ID" value="NZ_CP022163.1"/>
</dbReference>
<keyword evidence="4 6" id="KW-0808">Transferase</keyword>
<dbReference type="InterPro" id="IPR014776">
    <property type="entry name" value="4pyrrole_Mease_sub2"/>
</dbReference>
<sequence length="276" mass="29752">MSGTLYLVATPIGNLGDVSTRALETLRQVAFVACEDTRHSRVLLEHFGISADTVSLPAFAEGQRAGRILDRLVAGEDCALVTDAGSPGISDPGEKLVAEALERGVKVVPVPGPTALVAALSASGLPTGRFHFLGFLPRKGPERQAMLEEVAPLSATLALYESPRRLGETLADLRDALGERRAVVARELTKVHEEFVRGTLGSLGERYATEEPRGEVVVLVEGRTGEHRWSEEELRRALEEGLGRGEKLKGLSTELARRAGWSGQDVYRLGLGLKKR</sequence>
<dbReference type="EMBL" id="CP022163">
    <property type="protein sequence ID" value="ATB33393.1"/>
    <property type="molecule type" value="Genomic_DNA"/>
</dbReference>
<proteinExistence type="inferred from homology"/>
<comment type="similarity">
    <text evidence="6">Belongs to the methyltransferase superfamily. RsmI family.</text>
</comment>
<dbReference type="Proteomes" id="UP000217289">
    <property type="component" value="Chromosome"/>
</dbReference>
<dbReference type="InterPro" id="IPR008189">
    <property type="entry name" value="rRNA_ssu_MeTfrase_I"/>
</dbReference>
<keyword evidence="9" id="KW-1185">Reference proteome</keyword>
<dbReference type="InterPro" id="IPR000878">
    <property type="entry name" value="4pyrrol_Mease"/>
</dbReference>
<evidence type="ECO:0000256" key="2">
    <source>
        <dbReference type="ARBA" id="ARBA00022552"/>
    </source>
</evidence>
<protein>
    <recommendedName>
        <fullName evidence="6">Ribosomal RNA small subunit methyltransferase I</fullName>
        <ecNumber evidence="6">2.1.1.198</ecNumber>
    </recommendedName>
    <alternativeName>
        <fullName evidence="6">16S rRNA 2'-O-ribose C1402 methyltransferase</fullName>
    </alternativeName>
    <alternativeName>
        <fullName evidence="6">rRNA (cytidine-2'-O-)-methyltransferase RsmI</fullName>
    </alternativeName>
</protein>
<keyword evidence="2 6" id="KW-0698">rRNA processing</keyword>
<evidence type="ECO:0000256" key="4">
    <source>
        <dbReference type="ARBA" id="ARBA00022679"/>
    </source>
</evidence>
<dbReference type="PIRSF" id="PIRSF005917">
    <property type="entry name" value="MTase_YraL"/>
    <property type="match status" value="1"/>
</dbReference>
<comment type="catalytic activity">
    <reaction evidence="6">
        <text>cytidine(1402) in 16S rRNA + S-adenosyl-L-methionine = 2'-O-methylcytidine(1402) in 16S rRNA + S-adenosyl-L-homocysteine + H(+)</text>
        <dbReference type="Rhea" id="RHEA:42924"/>
        <dbReference type="Rhea" id="RHEA-COMP:10285"/>
        <dbReference type="Rhea" id="RHEA-COMP:10286"/>
        <dbReference type="ChEBI" id="CHEBI:15378"/>
        <dbReference type="ChEBI" id="CHEBI:57856"/>
        <dbReference type="ChEBI" id="CHEBI:59789"/>
        <dbReference type="ChEBI" id="CHEBI:74495"/>
        <dbReference type="ChEBI" id="CHEBI:82748"/>
        <dbReference type="EC" id="2.1.1.198"/>
    </reaction>
</comment>
<evidence type="ECO:0000256" key="5">
    <source>
        <dbReference type="ARBA" id="ARBA00022691"/>
    </source>
</evidence>
<evidence type="ECO:0000259" key="7">
    <source>
        <dbReference type="Pfam" id="PF00590"/>
    </source>
</evidence>
<dbReference type="AlphaFoldDB" id="A0A250IQ61"/>
<keyword evidence="1 6" id="KW-0963">Cytoplasm</keyword>
<dbReference type="InterPro" id="IPR014777">
    <property type="entry name" value="4pyrrole_Mease_sub1"/>
</dbReference>
<evidence type="ECO:0000313" key="8">
    <source>
        <dbReference type="EMBL" id="ATB33393.1"/>
    </source>
</evidence>
<feature type="domain" description="Tetrapyrrole methylase" evidence="7">
    <location>
        <begin position="4"/>
        <end position="203"/>
    </location>
</feature>
<dbReference type="KEGG" id="mbd:MEBOL_006885"/>
<dbReference type="FunFam" id="3.30.950.10:FF:000002">
    <property type="entry name" value="Ribosomal RNA small subunit methyltransferase I"/>
    <property type="match status" value="1"/>
</dbReference>
<dbReference type="EC" id="2.1.1.198" evidence="6"/>
<accession>A0A250IQ61</accession>
<name>A0A250IQ61_9BACT</name>
<evidence type="ECO:0000256" key="3">
    <source>
        <dbReference type="ARBA" id="ARBA00022603"/>
    </source>
</evidence>
<organism evidence="8 9">
    <name type="scientific">Melittangium boletus DSM 14713</name>
    <dbReference type="NCBI Taxonomy" id="1294270"/>
    <lineage>
        <taxon>Bacteria</taxon>
        <taxon>Pseudomonadati</taxon>
        <taxon>Myxococcota</taxon>
        <taxon>Myxococcia</taxon>
        <taxon>Myxococcales</taxon>
        <taxon>Cystobacterineae</taxon>
        <taxon>Archangiaceae</taxon>
        <taxon>Melittangium</taxon>
    </lineage>
</organism>
<dbReference type="GO" id="GO:0070677">
    <property type="term" value="F:rRNA (cytosine-2'-O-)-methyltransferase activity"/>
    <property type="evidence" value="ECO:0007669"/>
    <property type="project" value="UniProtKB-UniRule"/>
</dbReference>
<gene>
    <name evidence="6" type="primary">rsmI</name>
    <name evidence="8" type="ORF">MEBOL_006885</name>
</gene>
<reference evidence="8 9" key="1">
    <citation type="submission" date="2017-06" db="EMBL/GenBank/DDBJ databases">
        <authorList>
            <person name="Kim H.J."/>
            <person name="Triplett B.A."/>
        </authorList>
    </citation>
    <scope>NUCLEOTIDE SEQUENCE [LARGE SCALE GENOMIC DNA]</scope>
    <source>
        <strain evidence="8 9">DSM 14713</strain>
    </source>
</reference>
<dbReference type="Gene3D" id="3.40.1010.10">
    <property type="entry name" value="Cobalt-precorrin-4 Transmethylase, Domain 1"/>
    <property type="match status" value="1"/>
</dbReference>
<dbReference type="CDD" id="cd11648">
    <property type="entry name" value="RsmI"/>
    <property type="match status" value="1"/>
</dbReference>
<dbReference type="SUPFAM" id="SSF53790">
    <property type="entry name" value="Tetrapyrrole methylase"/>
    <property type="match status" value="1"/>
</dbReference>
<dbReference type="HAMAP" id="MF_01877">
    <property type="entry name" value="16SrRNA_methyltr_I"/>
    <property type="match status" value="1"/>
</dbReference>
<dbReference type="Gene3D" id="3.30.950.10">
    <property type="entry name" value="Methyltransferase, Cobalt-precorrin-4 Transmethylase, Domain 2"/>
    <property type="match status" value="1"/>
</dbReference>
<dbReference type="PANTHER" id="PTHR46111">
    <property type="entry name" value="RIBOSOMAL RNA SMALL SUBUNIT METHYLTRANSFERASE I"/>
    <property type="match status" value="1"/>
</dbReference>
<comment type="subcellular location">
    <subcellularLocation>
        <location evidence="6">Cytoplasm</location>
    </subcellularLocation>
</comment>
<evidence type="ECO:0000256" key="1">
    <source>
        <dbReference type="ARBA" id="ARBA00022490"/>
    </source>
</evidence>
<dbReference type="NCBIfam" id="TIGR00096">
    <property type="entry name" value="16S rRNA (cytidine(1402)-2'-O)-methyltransferase"/>
    <property type="match status" value="1"/>
</dbReference>
<dbReference type="Pfam" id="PF00590">
    <property type="entry name" value="TP_methylase"/>
    <property type="match status" value="1"/>
</dbReference>
<dbReference type="InterPro" id="IPR035996">
    <property type="entry name" value="4pyrrol_Methylase_sf"/>
</dbReference>
<keyword evidence="3 6" id="KW-0489">Methyltransferase</keyword>
<comment type="function">
    <text evidence="6">Catalyzes the 2'-O-methylation of the ribose of cytidine 1402 (C1402) in 16S rRNA.</text>
</comment>